<dbReference type="InterPro" id="IPR029358">
    <property type="entry name" value="CFAP96"/>
</dbReference>
<dbReference type="AlphaFoldDB" id="A0ABD0YSV3"/>
<sequence>MASKRRNMFQKNKTQETTENGRSTKYDDPKTPGKKPPSVTPFITGNSKPYFNENPYLAEKVMPVYRKEVEQKYTAYGTFMPNSKMKTMDGCFSARPEYIHEKYIPKNKVDKEFERILKEKAAKFQAISGKKYTTLVNPPFVPNPGIRSTFTGSIVTKNVDMLPFTPGRYRTLEPVTYTDRYLQ</sequence>
<feature type="compositionally biased region" description="Polar residues" evidence="1">
    <location>
        <begin position="9"/>
        <end position="21"/>
    </location>
</feature>
<protein>
    <submittedName>
        <fullName evidence="2">Uncharacterized protein</fullName>
    </submittedName>
</protein>
<feature type="compositionally biased region" description="Basic and acidic residues" evidence="1">
    <location>
        <begin position="22"/>
        <end position="31"/>
    </location>
</feature>
<evidence type="ECO:0000256" key="1">
    <source>
        <dbReference type="SAM" id="MobiDB-lite"/>
    </source>
</evidence>
<evidence type="ECO:0000313" key="3">
    <source>
        <dbReference type="Proteomes" id="UP001558652"/>
    </source>
</evidence>
<dbReference type="Pfam" id="PF15239">
    <property type="entry name" value="CFAP96-like"/>
    <property type="match status" value="1"/>
</dbReference>
<feature type="region of interest" description="Disordered" evidence="1">
    <location>
        <begin position="1"/>
        <end position="45"/>
    </location>
</feature>
<evidence type="ECO:0000313" key="2">
    <source>
        <dbReference type="EMBL" id="KAL1139074.1"/>
    </source>
</evidence>
<comment type="caution">
    <text evidence="2">The sequence shown here is derived from an EMBL/GenBank/DDBJ whole genome shotgun (WGS) entry which is preliminary data.</text>
</comment>
<accession>A0ABD0YSV3</accession>
<dbReference type="Proteomes" id="UP001558652">
    <property type="component" value="Unassembled WGS sequence"/>
</dbReference>
<keyword evidence="3" id="KW-1185">Reference proteome</keyword>
<organism evidence="2 3">
    <name type="scientific">Ranatra chinensis</name>
    <dbReference type="NCBI Taxonomy" id="642074"/>
    <lineage>
        <taxon>Eukaryota</taxon>
        <taxon>Metazoa</taxon>
        <taxon>Ecdysozoa</taxon>
        <taxon>Arthropoda</taxon>
        <taxon>Hexapoda</taxon>
        <taxon>Insecta</taxon>
        <taxon>Pterygota</taxon>
        <taxon>Neoptera</taxon>
        <taxon>Paraneoptera</taxon>
        <taxon>Hemiptera</taxon>
        <taxon>Heteroptera</taxon>
        <taxon>Panheteroptera</taxon>
        <taxon>Nepomorpha</taxon>
        <taxon>Nepidae</taxon>
        <taxon>Ranatrinae</taxon>
        <taxon>Ranatra</taxon>
    </lineage>
</organism>
<gene>
    <name evidence="2" type="ORF">AAG570_009135</name>
</gene>
<proteinExistence type="predicted"/>
<name>A0ABD0YSV3_9HEMI</name>
<reference evidence="2 3" key="1">
    <citation type="submission" date="2024-07" db="EMBL/GenBank/DDBJ databases">
        <title>Chromosome-level genome assembly of the water stick insect Ranatra chinensis (Heteroptera: Nepidae).</title>
        <authorList>
            <person name="Liu X."/>
        </authorList>
    </citation>
    <scope>NUCLEOTIDE SEQUENCE [LARGE SCALE GENOMIC DNA]</scope>
    <source>
        <strain evidence="2">Cailab_2021Rc</strain>
        <tissue evidence="2">Muscle</tissue>
    </source>
</reference>
<dbReference type="EMBL" id="JBFDAA010000003">
    <property type="protein sequence ID" value="KAL1139074.1"/>
    <property type="molecule type" value="Genomic_DNA"/>
</dbReference>